<dbReference type="EMBL" id="HACG01052420">
    <property type="protein sequence ID" value="CEK99291.1"/>
    <property type="molecule type" value="Transcribed_RNA"/>
</dbReference>
<accession>A0A0B7C3T1</accession>
<reference evidence="1" key="1">
    <citation type="submission" date="2014-12" db="EMBL/GenBank/DDBJ databases">
        <title>Insight into the proteome of Arion vulgaris.</title>
        <authorList>
            <person name="Aradska J."/>
            <person name="Bulat T."/>
            <person name="Smidak R."/>
            <person name="Sarate P."/>
            <person name="Gangsoo J."/>
            <person name="Sialana F."/>
            <person name="Bilban M."/>
            <person name="Lubec G."/>
        </authorList>
    </citation>
    <scope>NUCLEOTIDE SEQUENCE</scope>
    <source>
        <tissue evidence="1">Skin</tissue>
    </source>
</reference>
<protein>
    <submittedName>
        <fullName evidence="1">Uncharacterized protein</fullName>
    </submittedName>
</protein>
<organism evidence="1">
    <name type="scientific">Arion vulgaris</name>
    <dbReference type="NCBI Taxonomy" id="1028688"/>
    <lineage>
        <taxon>Eukaryota</taxon>
        <taxon>Metazoa</taxon>
        <taxon>Spiralia</taxon>
        <taxon>Lophotrochozoa</taxon>
        <taxon>Mollusca</taxon>
        <taxon>Gastropoda</taxon>
        <taxon>Heterobranchia</taxon>
        <taxon>Euthyneura</taxon>
        <taxon>Panpulmonata</taxon>
        <taxon>Eupulmonata</taxon>
        <taxon>Stylommatophora</taxon>
        <taxon>Helicina</taxon>
        <taxon>Arionoidea</taxon>
        <taxon>Arionidae</taxon>
        <taxon>Arion</taxon>
    </lineage>
</organism>
<dbReference type="AlphaFoldDB" id="A0A0B7C3T1"/>
<gene>
    <name evidence="1" type="primary">ORF220906</name>
</gene>
<feature type="non-terminal residue" evidence="1">
    <location>
        <position position="1"/>
    </location>
</feature>
<proteinExistence type="predicted"/>
<evidence type="ECO:0000313" key="1">
    <source>
        <dbReference type="EMBL" id="CEK99291.1"/>
    </source>
</evidence>
<sequence>YVCLLVLKLNRFYRTNTPRIVSSLTPHSSFLPPPPHVSLTIDVYKTSLECSQIRKRTGMYNQNLTGNGKWKELPQYPLECIAH</sequence>
<feature type="non-terminal residue" evidence="1">
    <location>
        <position position="83"/>
    </location>
</feature>
<name>A0A0B7C3T1_9EUPU</name>